<sequence length="296" mass="32274">NTYLYTPAAMGYHTVNFVPTLRHTTYPAIDETNPELSADGKVVFITGGGSGIGRQIAKSFLTAGAKGIFLAGRTESTLQETVSELKSLSGSTDNKTTFHYATADVTDADTVEAAFKQATEVFGHVDILIQNSGYLDDHRSVSDSDLDDYWKTFEVNVKGGLIVVKEFLKQSRAGDTIINISSGAGHLPYLPGYSAYSGSKLAFAKIMEYVQHEHPDLRVFSIQPGAVETAMQAKSGIPAVDDISLPASYCVWLAGSRDADNLKGRFLWTNWDVDELKGRIDEIKEKNLLIHGLNGW</sequence>
<gene>
    <name evidence="3" type="ORF">MDCFG202_LOCUS518742</name>
</gene>
<keyword evidence="2" id="KW-0560">Oxidoreductase</keyword>
<dbReference type="Gene3D" id="3.40.50.720">
    <property type="entry name" value="NAD(P)-binding Rossmann-like Domain"/>
    <property type="match status" value="1"/>
</dbReference>
<protein>
    <submittedName>
        <fullName evidence="3">Uncharacterized protein</fullName>
    </submittedName>
</protein>
<accession>A0A9N8RNE1</accession>
<proteinExistence type="inferred from homology"/>
<comment type="similarity">
    <text evidence="1">Belongs to the short-chain dehydrogenases/reductases (SDR) family.</text>
</comment>
<evidence type="ECO:0000313" key="3">
    <source>
        <dbReference type="EMBL" id="CAG2006475.1"/>
    </source>
</evidence>
<dbReference type="PANTHER" id="PTHR44196:SF1">
    <property type="entry name" value="DEHYDROGENASE_REDUCTASE SDR FAMILY MEMBER 7B"/>
    <property type="match status" value="1"/>
</dbReference>
<dbReference type="CDD" id="cd05233">
    <property type="entry name" value="SDR_c"/>
    <property type="match status" value="1"/>
</dbReference>
<name>A0A9N8RNE1_GIBZA</name>
<dbReference type="Pfam" id="PF00106">
    <property type="entry name" value="adh_short"/>
    <property type="match status" value="1"/>
</dbReference>
<evidence type="ECO:0000256" key="1">
    <source>
        <dbReference type="ARBA" id="ARBA00006484"/>
    </source>
</evidence>
<dbReference type="SUPFAM" id="SSF51735">
    <property type="entry name" value="NAD(P)-binding Rossmann-fold domains"/>
    <property type="match status" value="1"/>
</dbReference>
<comment type="caution">
    <text evidence="3">The sequence shown here is derived from an EMBL/GenBank/DDBJ whole genome shotgun (WGS) entry which is preliminary data.</text>
</comment>
<evidence type="ECO:0000256" key="2">
    <source>
        <dbReference type="ARBA" id="ARBA00023002"/>
    </source>
</evidence>
<dbReference type="GO" id="GO:0016491">
    <property type="term" value="F:oxidoreductase activity"/>
    <property type="evidence" value="ECO:0007669"/>
    <property type="project" value="UniProtKB-KW"/>
</dbReference>
<dbReference type="InterPro" id="IPR036291">
    <property type="entry name" value="NAD(P)-bd_dom_sf"/>
</dbReference>
<dbReference type="GO" id="GO:0016020">
    <property type="term" value="C:membrane"/>
    <property type="evidence" value="ECO:0007669"/>
    <property type="project" value="TreeGrafter"/>
</dbReference>
<evidence type="ECO:0000313" key="4">
    <source>
        <dbReference type="Proteomes" id="UP000746612"/>
    </source>
</evidence>
<reference evidence="3" key="1">
    <citation type="submission" date="2021-03" db="EMBL/GenBank/DDBJ databases">
        <authorList>
            <person name="Alouane T."/>
            <person name="Langin T."/>
            <person name="Bonhomme L."/>
        </authorList>
    </citation>
    <scope>NUCLEOTIDE SEQUENCE</scope>
    <source>
        <strain evidence="3">MDC_Fg202</strain>
    </source>
</reference>
<dbReference type="InterPro" id="IPR002347">
    <property type="entry name" value="SDR_fam"/>
</dbReference>
<dbReference type="EMBL" id="CAJPIJ010000184">
    <property type="protein sequence ID" value="CAG2006475.1"/>
    <property type="molecule type" value="Genomic_DNA"/>
</dbReference>
<dbReference type="Proteomes" id="UP000746612">
    <property type="component" value="Unassembled WGS sequence"/>
</dbReference>
<organism evidence="3 4">
    <name type="scientific">Gibberella zeae</name>
    <name type="common">Wheat head blight fungus</name>
    <name type="synonym">Fusarium graminearum</name>
    <dbReference type="NCBI Taxonomy" id="5518"/>
    <lineage>
        <taxon>Eukaryota</taxon>
        <taxon>Fungi</taxon>
        <taxon>Dikarya</taxon>
        <taxon>Ascomycota</taxon>
        <taxon>Pezizomycotina</taxon>
        <taxon>Sordariomycetes</taxon>
        <taxon>Hypocreomycetidae</taxon>
        <taxon>Hypocreales</taxon>
        <taxon>Nectriaceae</taxon>
        <taxon>Fusarium</taxon>
    </lineage>
</organism>
<feature type="non-terminal residue" evidence="3">
    <location>
        <position position="296"/>
    </location>
</feature>
<dbReference type="PRINTS" id="PR00081">
    <property type="entry name" value="GDHRDH"/>
</dbReference>
<dbReference type="AlphaFoldDB" id="A0A9N8RNE1"/>
<dbReference type="PANTHER" id="PTHR44196">
    <property type="entry name" value="DEHYDROGENASE/REDUCTASE SDR FAMILY MEMBER 7B"/>
    <property type="match status" value="1"/>
</dbReference>